<evidence type="ECO:0000313" key="2">
    <source>
        <dbReference type="Proteomes" id="UP000321570"/>
    </source>
</evidence>
<protein>
    <submittedName>
        <fullName evidence="1">Uncharacterized protein</fullName>
    </submittedName>
</protein>
<evidence type="ECO:0000313" key="1">
    <source>
        <dbReference type="EMBL" id="VUZ53700.1"/>
    </source>
</evidence>
<name>A0A564Z2Q1_HYMDI</name>
<accession>A0A564Z2Q1</accession>
<dbReference type="AlphaFoldDB" id="A0A564Z2Q1"/>
<organism evidence="1 2">
    <name type="scientific">Hymenolepis diminuta</name>
    <name type="common">Rat tapeworm</name>
    <dbReference type="NCBI Taxonomy" id="6216"/>
    <lineage>
        <taxon>Eukaryota</taxon>
        <taxon>Metazoa</taxon>
        <taxon>Spiralia</taxon>
        <taxon>Lophotrochozoa</taxon>
        <taxon>Platyhelminthes</taxon>
        <taxon>Cestoda</taxon>
        <taxon>Eucestoda</taxon>
        <taxon>Cyclophyllidea</taxon>
        <taxon>Hymenolepididae</taxon>
        <taxon>Hymenolepis</taxon>
    </lineage>
</organism>
<reference evidence="1 2" key="1">
    <citation type="submission" date="2019-07" db="EMBL/GenBank/DDBJ databases">
        <authorList>
            <person name="Jastrzebski P J."/>
            <person name="Paukszto L."/>
            <person name="Jastrzebski P J."/>
        </authorList>
    </citation>
    <scope>NUCLEOTIDE SEQUENCE [LARGE SCALE GENOMIC DNA]</scope>
    <source>
        <strain evidence="1 2">WMS-il1</strain>
    </source>
</reference>
<proteinExistence type="predicted"/>
<keyword evidence="2" id="KW-1185">Reference proteome</keyword>
<dbReference type="PROSITE" id="PS51257">
    <property type="entry name" value="PROKAR_LIPOPROTEIN"/>
    <property type="match status" value="1"/>
</dbReference>
<sequence>MLSDRRRCRQNDGFAVNTTVYACGYRLDRQWVAAIITNRHGILKSYYSYSSTRSQVKDQVMVLLHAARTRMNLLASGSIHPQRPMGEFPTKGDARKDNNYFLPLPVFLL</sequence>
<gene>
    <name evidence="1" type="ORF">WMSIL1_LOCUS11972</name>
</gene>
<dbReference type="EMBL" id="CABIJS010000566">
    <property type="protein sequence ID" value="VUZ53700.1"/>
    <property type="molecule type" value="Genomic_DNA"/>
</dbReference>
<dbReference type="Proteomes" id="UP000321570">
    <property type="component" value="Unassembled WGS sequence"/>
</dbReference>